<evidence type="ECO:0000256" key="5">
    <source>
        <dbReference type="ARBA" id="ARBA00023136"/>
    </source>
</evidence>
<feature type="transmembrane region" description="Helical" evidence="6">
    <location>
        <begin position="176"/>
        <end position="195"/>
    </location>
</feature>
<sequence length="362" mass="43257">MHHRKNKVAVFLHSVRMEDWIISFIPQIFGFCYFFIYYFDGSFNTSILLHLLLFVVSSIGFAAFGYYINDFYDLEIDRKAGKKTVLGSLTKRQKRGLLFSSIICMFSPWILLPANEYSIALIVSEVVIFFLYSHPLFRLKENWILSIIIDSLYAYTIPFTLCLVTFSLYYQHTTDIYLLFITATFFIAGCRNIIVHQLSDYDNDRKVGIQLIPHVIGIKKTKSLVYFCMWIEVGLLFVIWLLYAYFFHWTYALFLLIIVLYSLIHLFKKTEKRLLFPNYYYQVLLPVTYAILLISIDLQWIYFIIPYLIIFHYNLLHWITCRLRSVLSKIVNYSIYYFLLIFGINLKKEKKSVYNYLKRKRN</sequence>
<feature type="transmembrane region" description="Helical" evidence="6">
    <location>
        <begin position="279"/>
        <end position="310"/>
    </location>
</feature>
<name>A0A8J6TYK2_9FLAO</name>
<feature type="transmembrane region" description="Helical" evidence="6">
    <location>
        <begin position="144"/>
        <end position="170"/>
    </location>
</feature>
<dbReference type="GO" id="GO:0016765">
    <property type="term" value="F:transferase activity, transferring alkyl or aryl (other than methyl) groups"/>
    <property type="evidence" value="ECO:0007669"/>
    <property type="project" value="InterPro"/>
</dbReference>
<dbReference type="InterPro" id="IPR044878">
    <property type="entry name" value="UbiA_sf"/>
</dbReference>
<comment type="subcellular location">
    <subcellularLocation>
        <location evidence="1">Membrane</location>
        <topology evidence="1">Multi-pass membrane protein</topology>
    </subcellularLocation>
</comment>
<dbReference type="CDD" id="cd13956">
    <property type="entry name" value="PT_UbiA"/>
    <property type="match status" value="1"/>
</dbReference>
<feature type="transmembrane region" description="Helical" evidence="6">
    <location>
        <begin position="96"/>
        <end position="112"/>
    </location>
</feature>
<feature type="transmembrane region" description="Helical" evidence="6">
    <location>
        <begin position="330"/>
        <end position="346"/>
    </location>
</feature>
<dbReference type="AlphaFoldDB" id="A0A8J6TYK2"/>
<protein>
    <submittedName>
        <fullName evidence="7">UbiA family prenyltransferase</fullName>
    </submittedName>
</protein>
<gene>
    <name evidence="7" type="ORF">H9Y05_01430</name>
</gene>
<comment type="caution">
    <text evidence="7">The sequence shown here is derived from an EMBL/GenBank/DDBJ whole genome shotgun (WGS) entry which is preliminary data.</text>
</comment>
<dbReference type="Proteomes" id="UP000652681">
    <property type="component" value="Unassembled WGS sequence"/>
</dbReference>
<keyword evidence="3 6" id="KW-0812">Transmembrane</keyword>
<feature type="transmembrane region" description="Helical" evidence="6">
    <location>
        <begin position="118"/>
        <end position="137"/>
    </location>
</feature>
<organism evidence="7 8">
    <name type="scientific">Taishania pollutisoli</name>
    <dbReference type="NCBI Taxonomy" id="2766479"/>
    <lineage>
        <taxon>Bacteria</taxon>
        <taxon>Pseudomonadati</taxon>
        <taxon>Bacteroidota</taxon>
        <taxon>Flavobacteriia</taxon>
        <taxon>Flavobacteriales</taxon>
        <taxon>Crocinitomicaceae</taxon>
        <taxon>Taishania</taxon>
    </lineage>
</organism>
<proteinExistence type="predicted"/>
<keyword evidence="8" id="KW-1185">Reference proteome</keyword>
<dbReference type="Pfam" id="PF01040">
    <property type="entry name" value="UbiA"/>
    <property type="match status" value="1"/>
</dbReference>
<keyword evidence="2" id="KW-1003">Cell membrane</keyword>
<dbReference type="InterPro" id="IPR000537">
    <property type="entry name" value="UbiA_prenyltransferase"/>
</dbReference>
<dbReference type="GO" id="GO:0016020">
    <property type="term" value="C:membrane"/>
    <property type="evidence" value="ECO:0007669"/>
    <property type="project" value="UniProtKB-SubCell"/>
</dbReference>
<reference evidence="7" key="1">
    <citation type="submission" date="2020-09" db="EMBL/GenBank/DDBJ databases">
        <title>Taishania pollutisoli gen. nov., sp. nov., Isolated from Tetrabromobisphenol A-Contaminated Soil.</title>
        <authorList>
            <person name="Chen Q."/>
        </authorList>
    </citation>
    <scope>NUCLEOTIDE SEQUENCE</scope>
    <source>
        <strain evidence="7">CZZ-1</strain>
    </source>
</reference>
<feature type="transmembrane region" description="Helical" evidence="6">
    <location>
        <begin position="224"/>
        <end position="243"/>
    </location>
</feature>
<keyword evidence="5 6" id="KW-0472">Membrane</keyword>
<dbReference type="Gene3D" id="1.10.357.140">
    <property type="entry name" value="UbiA prenyltransferase"/>
    <property type="match status" value="1"/>
</dbReference>
<keyword evidence="4 6" id="KW-1133">Transmembrane helix</keyword>
<accession>A0A8J6TYK2</accession>
<evidence type="ECO:0000256" key="4">
    <source>
        <dbReference type="ARBA" id="ARBA00022989"/>
    </source>
</evidence>
<evidence type="ECO:0000256" key="2">
    <source>
        <dbReference type="ARBA" id="ARBA00022475"/>
    </source>
</evidence>
<dbReference type="EMBL" id="JACVEL010000001">
    <property type="protein sequence ID" value="MBC9811123.1"/>
    <property type="molecule type" value="Genomic_DNA"/>
</dbReference>
<feature type="transmembrane region" description="Helical" evidence="6">
    <location>
        <begin position="45"/>
        <end position="68"/>
    </location>
</feature>
<feature type="transmembrane region" description="Helical" evidence="6">
    <location>
        <begin position="20"/>
        <end position="39"/>
    </location>
</feature>
<evidence type="ECO:0000256" key="6">
    <source>
        <dbReference type="SAM" id="Phobius"/>
    </source>
</evidence>
<evidence type="ECO:0000256" key="3">
    <source>
        <dbReference type="ARBA" id="ARBA00022692"/>
    </source>
</evidence>
<evidence type="ECO:0000313" key="7">
    <source>
        <dbReference type="EMBL" id="MBC9811123.1"/>
    </source>
</evidence>
<evidence type="ECO:0000256" key="1">
    <source>
        <dbReference type="ARBA" id="ARBA00004141"/>
    </source>
</evidence>
<feature type="transmembrane region" description="Helical" evidence="6">
    <location>
        <begin position="249"/>
        <end position="267"/>
    </location>
</feature>
<dbReference type="RefSeq" id="WP_216713301.1">
    <property type="nucleotide sequence ID" value="NZ_JACVEL010000001.1"/>
</dbReference>
<evidence type="ECO:0000313" key="8">
    <source>
        <dbReference type="Proteomes" id="UP000652681"/>
    </source>
</evidence>